<gene>
    <name evidence="5" type="ORF">KP509_32G027300</name>
</gene>
<dbReference type="InterPro" id="IPR001849">
    <property type="entry name" value="PH_domain"/>
</dbReference>
<dbReference type="Gene3D" id="2.30.29.30">
    <property type="entry name" value="Pleckstrin-homology domain (PH domain)/Phosphotyrosine-binding domain (PTB)"/>
    <property type="match status" value="1"/>
</dbReference>
<keyword evidence="1" id="KW-0597">Phosphoprotein</keyword>
<dbReference type="GO" id="GO:0042147">
    <property type="term" value="P:retrograde transport, endosome to Golgi"/>
    <property type="evidence" value="ECO:0007669"/>
    <property type="project" value="TreeGrafter"/>
</dbReference>
<dbReference type="GO" id="GO:0007032">
    <property type="term" value="P:endosome organization"/>
    <property type="evidence" value="ECO:0007669"/>
    <property type="project" value="TreeGrafter"/>
</dbReference>
<sequence length="766" mass="87409">MTSTLMDIFGAFMPTTENQACMWSEPDIVGWLDKYGGRFRSWKRRFFVLQGSYLFYFRDDIKVHEKYPLGVIPLDASEIDTSNEDLGDSSRRYTFRICLGKQFIGLSKRDTYVVAAPSHQAMEEWIERIIAAAEIRDVLLDQLQKARWRGGDLRRMLANSIGNREMLEYGARDGEGKALMTEYRKVQERINKLQHEASLIESKANGEEGALMRAMVVWDILNEYVTGNIKAGEPSSAQHRIAEERDAVQQLCQMLQLKLNYLRGWKIEYLSKESREELRHKVERALYIVQERQAKVRSKAPRYSFNSDPIMYEDEEDSLQQEPEEETEGSQPGVLRIHKDIRAEVLKTTEQFKNLKSTDLQVAGTEGSEESRYKQRTNYETQRGFNRVMASNSNIPADKMNKMEESGRDVCVQDIEGNYNGRIVNTWIQDHRQGGQNIGMCGQFSPHQSSPDWSQKPWVHHLRPPSDSGFGPAPVESHLNSGLIQQSGTSHPEFALRRPLSPFHLSGTEPFSDSLAPMPPQDHYRTETPAYPHPSFPRGTRSMSQFVPNMRSNQSNMFSVSHPQESQSASPRKQISPMAAVEWQSQEHSALRPMMQAGNRGQFTASQPVFSHETILPPPSTGRQFHHPSPIATAGKLRPVMMPQEQLMAGRMQQQVLRPKQDAQNAQVQQLWRPQPSTPISVQTGLLPRTVPQNFSGSRPVASSQQMYSRLPVPRSQQNLWQHPQTSFIPPNSNRPSPQDLQSRPMLNLMQSTTSPPFNPPRPFQR</sequence>
<reference evidence="5" key="1">
    <citation type="submission" date="2021-08" db="EMBL/GenBank/DDBJ databases">
        <title>WGS assembly of Ceratopteris richardii.</title>
        <authorList>
            <person name="Marchant D.B."/>
            <person name="Chen G."/>
            <person name="Jenkins J."/>
            <person name="Shu S."/>
            <person name="Leebens-Mack J."/>
            <person name="Grimwood J."/>
            <person name="Schmutz J."/>
            <person name="Soltis P."/>
            <person name="Soltis D."/>
            <person name="Chen Z.-H."/>
        </authorList>
    </citation>
    <scope>NUCLEOTIDE SEQUENCE</scope>
    <source>
        <strain evidence="5">Whitten #5841</strain>
        <tissue evidence="5">Leaf</tissue>
    </source>
</reference>
<organism evidence="5 6">
    <name type="scientific">Ceratopteris richardii</name>
    <name type="common">Triangle waterfern</name>
    <dbReference type="NCBI Taxonomy" id="49495"/>
    <lineage>
        <taxon>Eukaryota</taxon>
        <taxon>Viridiplantae</taxon>
        <taxon>Streptophyta</taxon>
        <taxon>Embryophyta</taxon>
        <taxon>Tracheophyta</taxon>
        <taxon>Polypodiopsida</taxon>
        <taxon>Polypodiidae</taxon>
        <taxon>Polypodiales</taxon>
        <taxon>Pteridineae</taxon>
        <taxon>Pteridaceae</taxon>
        <taxon>Parkerioideae</taxon>
        <taxon>Ceratopteris</taxon>
    </lineage>
</organism>
<feature type="compositionally biased region" description="Polar residues" evidence="3">
    <location>
        <begin position="715"/>
        <end position="742"/>
    </location>
</feature>
<evidence type="ECO:0000256" key="2">
    <source>
        <dbReference type="SAM" id="Coils"/>
    </source>
</evidence>
<feature type="region of interest" description="Disordered" evidence="3">
    <location>
        <begin position="464"/>
        <end position="491"/>
    </location>
</feature>
<dbReference type="SUPFAM" id="SSF50729">
    <property type="entry name" value="PH domain-like"/>
    <property type="match status" value="1"/>
</dbReference>
<protein>
    <recommendedName>
        <fullName evidence="4">PH domain-containing protein</fullName>
    </recommendedName>
</protein>
<proteinExistence type="predicted"/>
<keyword evidence="6" id="KW-1185">Reference proteome</keyword>
<dbReference type="GO" id="GO:0005802">
    <property type="term" value="C:trans-Golgi network"/>
    <property type="evidence" value="ECO:0007669"/>
    <property type="project" value="TreeGrafter"/>
</dbReference>
<feature type="compositionally biased region" description="Polar residues" evidence="3">
    <location>
        <begin position="478"/>
        <end position="490"/>
    </location>
</feature>
<dbReference type="PANTHER" id="PTHR22902">
    <property type="entry name" value="SESQUIPEDALIAN"/>
    <property type="match status" value="1"/>
</dbReference>
<feature type="coiled-coil region" evidence="2">
    <location>
        <begin position="176"/>
        <end position="203"/>
    </location>
</feature>
<feature type="region of interest" description="Disordered" evidence="3">
    <location>
        <begin position="505"/>
        <end position="537"/>
    </location>
</feature>
<dbReference type="EMBL" id="CM035437">
    <property type="protein sequence ID" value="KAH7286893.1"/>
    <property type="molecule type" value="Genomic_DNA"/>
</dbReference>
<dbReference type="PROSITE" id="PS50003">
    <property type="entry name" value="PH_DOMAIN"/>
    <property type="match status" value="1"/>
</dbReference>
<evidence type="ECO:0000313" key="6">
    <source>
        <dbReference type="Proteomes" id="UP000825935"/>
    </source>
</evidence>
<evidence type="ECO:0000256" key="3">
    <source>
        <dbReference type="SAM" id="MobiDB-lite"/>
    </source>
</evidence>
<feature type="compositionally biased region" description="Pro residues" evidence="3">
    <location>
        <begin position="757"/>
        <end position="766"/>
    </location>
</feature>
<name>A0A8T2QU70_CERRI</name>
<accession>A0A8T2QU70</accession>
<dbReference type="PANTHER" id="PTHR22902:SF27">
    <property type="entry name" value="PLECKSTRIN HOMOLOGY DOMAIN-CONTAINING FAMILY A MEMBER 3"/>
    <property type="match status" value="1"/>
</dbReference>
<feature type="domain" description="PH" evidence="4">
    <location>
        <begin position="25"/>
        <end position="134"/>
    </location>
</feature>
<evidence type="ECO:0000259" key="4">
    <source>
        <dbReference type="PROSITE" id="PS50003"/>
    </source>
</evidence>
<dbReference type="Proteomes" id="UP000825935">
    <property type="component" value="Chromosome 32"/>
</dbReference>
<dbReference type="GO" id="GO:0005829">
    <property type="term" value="C:cytosol"/>
    <property type="evidence" value="ECO:0007669"/>
    <property type="project" value="GOC"/>
</dbReference>
<feature type="compositionally biased region" description="Polar residues" evidence="3">
    <location>
        <begin position="691"/>
        <end position="708"/>
    </location>
</feature>
<comment type="caution">
    <text evidence="5">The sequence shown here is derived from an EMBL/GenBank/DDBJ whole genome shotgun (WGS) entry which is preliminary data.</text>
</comment>
<keyword evidence="2" id="KW-0175">Coiled coil</keyword>
<dbReference type="InterPro" id="IPR045188">
    <property type="entry name" value="Boi1/Boi2-like"/>
</dbReference>
<dbReference type="GO" id="GO:0055037">
    <property type="term" value="C:recycling endosome"/>
    <property type="evidence" value="ECO:0007669"/>
    <property type="project" value="TreeGrafter"/>
</dbReference>
<evidence type="ECO:0000313" key="5">
    <source>
        <dbReference type="EMBL" id="KAH7286893.1"/>
    </source>
</evidence>
<dbReference type="GO" id="GO:0001881">
    <property type="term" value="P:receptor recycling"/>
    <property type="evidence" value="ECO:0007669"/>
    <property type="project" value="TreeGrafter"/>
</dbReference>
<dbReference type="OrthoDB" id="185175at2759"/>
<dbReference type="Pfam" id="PF00169">
    <property type="entry name" value="PH"/>
    <property type="match status" value="1"/>
</dbReference>
<dbReference type="SMART" id="SM00233">
    <property type="entry name" value="PH"/>
    <property type="match status" value="1"/>
</dbReference>
<dbReference type="InterPro" id="IPR011993">
    <property type="entry name" value="PH-like_dom_sf"/>
</dbReference>
<feature type="region of interest" description="Disordered" evidence="3">
    <location>
        <begin position="688"/>
        <end position="766"/>
    </location>
</feature>
<dbReference type="AlphaFoldDB" id="A0A8T2QU70"/>
<dbReference type="GO" id="GO:0005769">
    <property type="term" value="C:early endosome"/>
    <property type="evidence" value="ECO:0007669"/>
    <property type="project" value="TreeGrafter"/>
</dbReference>
<evidence type="ECO:0000256" key="1">
    <source>
        <dbReference type="ARBA" id="ARBA00022553"/>
    </source>
</evidence>